<reference evidence="2 3" key="1">
    <citation type="submission" date="2017-02" db="EMBL/GenBank/DDBJ databases">
        <authorList>
            <person name="Peterson S.W."/>
        </authorList>
    </citation>
    <scope>NUCLEOTIDE SEQUENCE [LARGE SCALE GENOMIC DNA]</scope>
    <source>
        <strain evidence="2 3">ATCC 51222</strain>
    </source>
</reference>
<dbReference type="SUPFAM" id="SSF51695">
    <property type="entry name" value="PLC-like phosphodiesterases"/>
    <property type="match status" value="1"/>
</dbReference>
<name>A0A1T4KC94_9FIRM</name>
<dbReference type="GO" id="GO:0006629">
    <property type="term" value="P:lipid metabolic process"/>
    <property type="evidence" value="ECO:0007669"/>
    <property type="project" value="InterPro"/>
</dbReference>
<dbReference type="InterPro" id="IPR017946">
    <property type="entry name" value="PLC-like_Pdiesterase_TIM-brl"/>
</dbReference>
<dbReference type="Gene3D" id="3.20.20.190">
    <property type="entry name" value="Phosphatidylinositol (PI) phosphodiesterase"/>
    <property type="match status" value="1"/>
</dbReference>
<dbReference type="PANTHER" id="PTHR46211">
    <property type="entry name" value="GLYCEROPHOSPHORYL DIESTER PHOSPHODIESTERASE"/>
    <property type="match status" value="1"/>
</dbReference>
<dbReference type="PROSITE" id="PS51704">
    <property type="entry name" value="GP_PDE"/>
    <property type="match status" value="1"/>
</dbReference>
<feature type="domain" description="GP-PDE" evidence="1">
    <location>
        <begin position="59"/>
        <end position="292"/>
    </location>
</feature>
<dbReference type="EMBL" id="FUWW01000003">
    <property type="protein sequence ID" value="SJZ40050.1"/>
    <property type="molecule type" value="Genomic_DNA"/>
</dbReference>
<evidence type="ECO:0000313" key="3">
    <source>
        <dbReference type="Proteomes" id="UP000190657"/>
    </source>
</evidence>
<dbReference type="InterPro" id="IPR030395">
    <property type="entry name" value="GP_PDE_dom"/>
</dbReference>
<dbReference type="STRING" id="290054.SAMN02745114_00417"/>
<gene>
    <name evidence="2" type="ORF">SAMN02745114_00417</name>
</gene>
<organism evidence="2 3">
    <name type="scientific">Eubacterium coprostanoligenes</name>
    <dbReference type="NCBI Taxonomy" id="290054"/>
    <lineage>
        <taxon>Bacteria</taxon>
        <taxon>Bacillati</taxon>
        <taxon>Bacillota</taxon>
        <taxon>Clostridia</taxon>
        <taxon>Eubacteriales</taxon>
        <taxon>Eubacteriaceae</taxon>
        <taxon>Eubacterium</taxon>
    </lineage>
</organism>
<dbReference type="PANTHER" id="PTHR46211:SF1">
    <property type="entry name" value="GLYCEROPHOSPHODIESTER PHOSPHODIESTERASE, CYTOPLASMIC"/>
    <property type="match status" value="1"/>
</dbReference>
<proteinExistence type="predicted"/>
<keyword evidence="3" id="KW-1185">Reference proteome</keyword>
<dbReference type="AlphaFoldDB" id="A0A1T4KC94"/>
<evidence type="ECO:0000313" key="2">
    <source>
        <dbReference type="EMBL" id="SJZ40050.1"/>
    </source>
</evidence>
<sequence length="292" mass="33305">MNEAKKKMSKGKKALIIILSILAFLLVLVVTGGAVALHEYCKVKDYTISSASDFADENTFLIAHRGFRAAAPENTAPAFREAGKAGYAAAECDIYRAKDGVWVVQHDRSTYRMMDKSMFVEKATYEELKDATTDNGVNIDQYPDLKICTLKKFLQICQKYNMQAVIELKEENNQEYYPEIIRLCNMYPEVKVTFISFKISNLQKLRELCDNDMMYLVQEITEEDIELAKSIRNCGIDFNGNKEKNYDLDSYLIKKCVEDGMLMGAWTIDDPEVMKKLLDLGVNLITTDCITY</sequence>
<dbReference type="GO" id="GO:0008081">
    <property type="term" value="F:phosphoric diester hydrolase activity"/>
    <property type="evidence" value="ECO:0007669"/>
    <property type="project" value="InterPro"/>
</dbReference>
<evidence type="ECO:0000259" key="1">
    <source>
        <dbReference type="PROSITE" id="PS51704"/>
    </source>
</evidence>
<dbReference type="RefSeq" id="WP_078767915.1">
    <property type="nucleotide sequence ID" value="NZ_FUWW01000003.1"/>
</dbReference>
<dbReference type="Pfam" id="PF03009">
    <property type="entry name" value="GDPD"/>
    <property type="match status" value="1"/>
</dbReference>
<dbReference type="Proteomes" id="UP000190657">
    <property type="component" value="Unassembled WGS sequence"/>
</dbReference>
<protein>
    <submittedName>
        <fullName evidence="2">Glycerophosphoryl diester phosphodiesterase family protein</fullName>
    </submittedName>
</protein>
<accession>A0A1T4KC94</accession>
<dbReference type="OrthoDB" id="384721at2"/>